<feature type="transmembrane region" description="Helical" evidence="6">
    <location>
        <begin position="296"/>
        <end position="321"/>
    </location>
</feature>
<feature type="non-terminal residue" evidence="8">
    <location>
        <position position="375"/>
    </location>
</feature>
<feature type="transmembrane region" description="Helical" evidence="6">
    <location>
        <begin position="355"/>
        <end position="374"/>
    </location>
</feature>
<keyword evidence="3 6" id="KW-0812">Transmembrane</keyword>
<dbReference type="PROSITE" id="PS50850">
    <property type="entry name" value="MFS"/>
    <property type="match status" value="1"/>
</dbReference>
<keyword evidence="9" id="KW-1185">Reference proteome</keyword>
<feature type="domain" description="Major facilitator superfamily (MFS) profile" evidence="7">
    <location>
        <begin position="62"/>
        <end position="375"/>
    </location>
</feature>
<dbReference type="InterPro" id="IPR036259">
    <property type="entry name" value="MFS_trans_sf"/>
</dbReference>
<evidence type="ECO:0000256" key="6">
    <source>
        <dbReference type="SAM" id="Phobius"/>
    </source>
</evidence>
<feature type="transmembrane region" description="Helical" evidence="6">
    <location>
        <begin position="221"/>
        <end position="243"/>
    </location>
</feature>
<accession>A0A1X2GE58</accession>
<gene>
    <name evidence="8" type="ORF">DM01DRAFT_256667</name>
</gene>
<evidence type="ECO:0000256" key="2">
    <source>
        <dbReference type="ARBA" id="ARBA00022448"/>
    </source>
</evidence>
<evidence type="ECO:0000313" key="9">
    <source>
        <dbReference type="Proteomes" id="UP000242146"/>
    </source>
</evidence>
<keyword evidence="4 6" id="KW-1133">Transmembrane helix</keyword>
<dbReference type="AlphaFoldDB" id="A0A1X2GE58"/>
<feature type="transmembrane region" description="Helical" evidence="6">
    <location>
        <begin position="327"/>
        <end position="348"/>
    </location>
</feature>
<evidence type="ECO:0000256" key="1">
    <source>
        <dbReference type="ARBA" id="ARBA00004141"/>
    </source>
</evidence>
<dbReference type="FunFam" id="1.20.1250.20:FF:000018">
    <property type="entry name" value="MFS transporter permease"/>
    <property type="match status" value="1"/>
</dbReference>
<keyword evidence="5 6" id="KW-0472">Membrane</keyword>
<organism evidence="8 9">
    <name type="scientific">Hesseltinella vesiculosa</name>
    <dbReference type="NCBI Taxonomy" id="101127"/>
    <lineage>
        <taxon>Eukaryota</taxon>
        <taxon>Fungi</taxon>
        <taxon>Fungi incertae sedis</taxon>
        <taxon>Mucoromycota</taxon>
        <taxon>Mucoromycotina</taxon>
        <taxon>Mucoromycetes</taxon>
        <taxon>Mucorales</taxon>
        <taxon>Cunninghamellaceae</taxon>
        <taxon>Hesseltinella</taxon>
    </lineage>
</organism>
<dbReference type="PANTHER" id="PTHR43791">
    <property type="entry name" value="PERMEASE-RELATED"/>
    <property type="match status" value="1"/>
</dbReference>
<protein>
    <submittedName>
        <fullName evidence="8">MFS general substrate transporter</fullName>
    </submittedName>
</protein>
<feature type="transmembrane region" description="Helical" evidence="6">
    <location>
        <begin position="152"/>
        <end position="176"/>
    </location>
</feature>
<dbReference type="PANTHER" id="PTHR43791:SF36">
    <property type="entry name" value="TRANSPORTER, PUTATIVE (AFU_ORTHOLOGUE AFUA_6G08340)-RELATED"/>
    <property type="match status" value="1"/>
</dbReference>
<dbReference type="InterPro" id="IPR020846">
    <property type="entry name" value="MFS_dom"/>
</dbReference>
<feature type="transmembrane region" description="Helical" evidence="6">
    <location>
        <begin position="188"/>
        <end position="209"/>
    </location>
</feature>
<evidence type="ECO:0000256" key="5">
    <source>
        <dbReference type="ARBA" id="ARBA00023136"/>
    </source>
</evidence>
<name>A0A1X2GE58_9FUNG</name>
<dbReference type="Gene3D" id="1.20.1250.20">
    <property type="entry name" value="MFS general substrate transporter like domains"/>
    <property type="match status" value="2"/>
</dbReference>
<dbReference type="InterPro" id="IPR011701">
    <property type="entry name" value="MFS"/>
</dbReference>
<proteinExistence type="predicted"/>
<dbReference type="OrthoDB" id="2985014at2759"/>
<dbReference type="STRING" id="101127.A0A1X2GE58"/>
<sequence length="375" mass="41695">MADSGVYSYGELNDLKTTSSPTLSKTTVIDEDILVINKEIVANIIDREAEEKKIVRALDMRMMPWFCLFYFTDFLDRANIGNAALAGIQNDLNLTSTQLSTAISAFYITYILFEVPSNIILKRTRPSVWLSSIMLLWGASTLVMAFVTNFTGLFVCRLVLGLAQSGYVPAILYQLSLVYKPSEISMRVACLITMASLSGIVSGPIAYASSFLEGKRGLHGWQYLLILEATPTVALSLVSYCCLFDDIQDVKWLTDEQKALQYVRMQEVTAQDAEKQITWKTIVTAFTDWKLWMFSFVYIFTAVNLTSFSIFSPTIIAGFGYPVLTSQLLTAPPSIVSAVFILAGGYLADRYNRRSPIIVAGFGIMAIAYLLLLVL</sequence>
<dbReference type="GO" id="GO:0016020">
    <property type="term" value="C:membrane"/>
    <property type="evidence" value="ECO:0007669"/>
    <property type="project" value="UniProtKB-SubCell"/>
</dbReference>
<feature type="transmembrane region" description="Helical" evidence="6">
    <location>
        <begin position="102"/>
        <end position="121"/>
    </location>
</feature>
<comment type="caution">
    <text evidence="8">The sequence shown here is derived from an EMBL/GenBank/DDBJ whole genome shotgun (WGS) entry which is preliminary data.</text>
</comment>
<dbReference type="EMBL" id="MCGT01000020">
    <property type="protein sequence ID" value="ORX51665.1"/>
    <property type="molecule type" value="Genomic_DNA"/>
</dbReference>
<dbReference type="GO" id="GO:0022857">
    <property type="term" value="F:transmembrane transporter activity"/>
    <property type="evidence" value="ECO:0007669"/>
    <property type="project" value="InterPro"/>
</dbReference>
<feature type="transmembrane region" description="Helical" evidence="6">
    <location>
        <begin position="128"/>
        <end position="146"/>
    </location>
</feature>
<keyword evidence="2" id="KW-0813">Transport</keyword>
<evidence type="ECO:0000256" key="3">
    <source>
        <dbReference type="ARBA" id="ARBA00022692"/>
    </source>
</evidence>
<dbReference type="SUPFAM" id="SSF103473">
    <property type="entry name" value="MFS general substrate transporter"/>
    <property type="match status" value="1"/>
</dbReference>
<reference evidence="8 9" key="1">
    <citation type="submission" date="2016-07" db="EMBL/GenBank/DDBJ databases">
        <title>Pervasive Adenine N6-methylation of Active Genes in Fungi.</title>
        <authorList>
            <consortium name="DOE Joint Genome Institute"/>
            <person name="Mondo S.J."/>
            <person name="Dannebaum R.O."/>
            <person name="Kuo R.C."/>
            <person name="Labutti K."/>
            <person name="Haridas S."/>
            <person name="Kuo A."/>
            <person name="Salamov A."/>
            <person name="Ahrendt S.R."/>
            <person name="Lipzen A."/>
            <person name="Sullivan W."/>
            <person name="Andreopoulos W.B."/>
            <person name="Clum A."/>
            <person name="Lindquist E."/>
            <person name="Daum C."/>
            <person name="Ramamoorthy G.K."/>
            <person name="Gryganskyi A."/>
            <person name="Culley D."/>
            <person name="Magnuson J.K."/>
            <person name="James T.Y."/>
            <person name="O'Malley M.A."/>
            <person name="Stajich J.E."/>
            <person name="Spatafora J.W."/>
            <person name="Visel A."/>
            <person name="Grigoriev I.V."/>
        </authorList>
    </citation>
    <scope>NUCLEOTIDE SEQUENCE [LARGE SCALE GENOMIC DNA]</scope>
    <source>
        <strain evidence="8 9">NRRL 3301</strain>
    </source>
</reference>
<evidence type="ECO:0000259" key="7">
    <source>
        <dbReference type="PROSITE" id="PS50850"/>
    </source>
</evidence>
<dbReference type="Proteomes" id="UP000242146">
    <property type="component" value="Unassembled WGS sequence"/>
</dbReference>
<evidence type="ECO:0000313" key="8">
    <source>
        <dbReference type="EMBL" id="ORX51665.1"/>
    </source>
</evidence>
<evidence type="ECO:0000256" key="4">
    <source>
        <dbReference type="ARBA" id="ARBA00022989"/>
    </source>
</evidence>
<dbReference type="Pfam" id="PF07690">
    <property type="entry name" value="MFS_1"/>
    <property type="match status" value="1"/>
</dbReference>
<comment type="subcellular location">
    <subcellularLocation>
        <location evidence="1">Membrane</location>
        <topology evidence="1">Multi-pass membrane protein</topology>
    </subcellularLocation>
</comment>